<dbReference type="RefSeq" id="WP_099516513.1">
    <property type="nucleotide sequence ID" value="NZ_CP016808.1"/>
</dbReference>
<dbReference type="EMBL" id="CP016808">
    <property type="protein sequence ID" value="ANY65079.1"/>
    <property type="molecule type" value="Genomic_DNA"/>
</dbReference>
<dbReference type="SUPFAM" id="SSF56059">
    <property type="entry name" value="Glutathione synthetase ATP-binding domain-like"/>
    <property type="match status" value="1"/>
</dbReference>
<dbReference type="AlphaFoldDB" id="A0A1B2DBJ4"/>
<name>A0A1B2DBJ4_9BACL</name>
<dbReference type="Gene3D" id="3.30.470.20">
    <property type="entry name" value="ATP-grasp fold, B domain"/>
    <property type="match status" value="1"/>
</dbReference>
<dbReference type="Pfam" id="PF14398">
    <property type="entry name" value="ATPgrasp_YheCD"/>
    <property type="match status" value="1"/>
</dbReference>
<protein>
    <submittedName>
        <fullName evidence="2">Endospore coat-associated protein</fullName>
    </submittedName>
</protein>
<reference evidence="2" key="1">
    <citation type="submission" date="2016-08" db="EMBL/GenBank/DDBJ databases">
        <title>Complete Genome Seqeunce of Paenibacillus sp. BIHB 4019 from tea rhizoplane.</title>
        <authorList>
            <person name="Thakur R."/>
            <person name="Swarnkar M.K."/>
            <person name="Gulati A."/>
        </authorList>
    </citation>
    <scope>NUCLEOTIDE SEQUENCE [LARGE SCALE GENOMIC DNA]</scope>
    <source>
        <strain evidence="2">BIHB4019</strain>
    </source>
</reference>
<evidence type="ECO:0000256" key="1">
    <source>
        <dbReference type="SAM" id="MobiDB-lite"/>
    </source>
</evidence>
<evidence type="ECO:0000313" key="2">
    <source>
        <dbReference type="EMBL" id="ANY65079.1"/>
    </source>
</evidence>
<proteinExistence type="predicted"/>
<gene>
    <name evidence="2" type="ORF">BBD42_00240</name>
</gene>
<feature type="region of interest" description="Disordered" evidence="1">
    <location>
        <begin position="370"/>
        <end position="396"/>
    </location>
</feature>
<accession>A0A1B2DBJ4</accession>
<feature type="compositionally biased region" description="Polar residues" evidence="1">
    <location>
        <begin position="379"/>
        <end position="396"/>
    </location>
</feature>
<organism evidence="2">
    <name type="scientific">Paenibacillus sp. BIHB 4019</name>
    <dbReference type="NCBI Taxonomy" id="1870819"/>
    <lineage>
        <taxon>Bacteria</taxon>
        <taxon>Bacillati</taxon>
        <taxon>Bacillota</taxon>
        <taxon>Bacilli</taxon>
        <taxon>Bacillales</taxon>
        <taxon>Paenibacillaceae</taxon>
        <taxon>Paenibacillus</taxon>
    </lineage>
</organism>
<sequence length="396" mass="45112">MTQPVLGILTLYLNENGMLEERDIYRKMTTAGRKLGLDIIIFTPQDVNYKQNRIHALIYNETSKKWSRKWTPLPHMIFDRCRIQRTYRFDQLLQFRSRYSHLNFLNRPLRNKWTIHRTLIKDARFKNYLPAARIAENAQVVTEMLRKHPLIYLKPINGTGGRGILRIERKQSGSLLIQGRDQARRIISPQKINAASLSGYLSAWDLKGTRYIAQQGIHLKLPSGRVHDYRMLVQKNGEGAWSVTGCAGRVGPPGSVTSNLHGGGHAVPMNELLQQWVSDASLVKEIEADAEQFSINVAKHLEQVYGRLCELALDLAIDRKGQIWLLEVNPKPAREVFAQAGEREAYNQAIIKPLEYALWLYRQKKTGKAKNTITNTNNSSSLTHMDGLSKSSTDSA</sequence>
<dbReference type="InterPro" id="IPR026838">
    <property type="entry name" value="YheC/D"/>
</dbReference>